<evidence type="ECO:0000313" key="4">
    <source>
        <dbReference type="EMBL" id="AOM80421.1"/>
    </source>
</evidence>
<reference evidence="4 5" key="1">
    <citation type="submission" date="2016-08" db="EMBL/GenBank/DDBJ databases">
        <authorList>
            <person name="Seilhamer J.J."/>
        </authorList>
    </citation>
    <scope>NUCLEOTIDE SEQUENCE [LARGE SCALE GENOMIC DNA]</scope>
    <source>
        <strain evidence="4 5">DX4</strain>
    </source>
</reference>
<dbReference type="RefSeq" id="WP_069382080.1">
    <property type="nucleotide sequence ID" value="NZ_CP017141.1"/>
</dbReference>
<feature type="chain" id="PRO_5009099027" evidence="3">
    <location>
        <begin position="20"/>
        <end position="169"/>
    </location>
</feature>
<sequence>MIKNLLLLLLLGFSLQAAAFQSDTSAYQLQRLKINGLLAERSTRFGQYDQSLDARTGIFGFQTKRDIKNSNEILRQIVLNDNNIFKELKILMDYKDQEVKEVINTANSTNSRIQAYMLSIKKLQDQNQSLKKEAQQLERGKTFYHYIIIFLVLALGGTGYVLLKKLKKI</sequence>
<organism evidence="4 5">
    <name type="scientific">Pedobacter steynii</name>
    <dbReference type="NCBI Taxonomy" id="430522"/>
    <lineage>
        <taxon>Bacteria</taxon>
        <taxon>Pseudomonadati</taxon>
        <taxon>Bacteroidota</taxon>
        <taxon>Sphingobacteriia</taxon>
        <taxon>Sphingobacteriales</taxon>
        <taxon>Sphingobacteriaceae</taxon>
        <taxon>Pedobacter</taxon>
    </lineage>
</organism>
<feature type="signal peptide" evidence="3">
    <location>
        <begin position="1"/>
        <end position="19"/>
    </location>
</feature>
<proteinExistence type="predicted"/>
<dbReference type="AlphaFoldDB" id="A0A1D7QP83"/>
<name>A0A1D7QP83_9SPHI</name>
<dbReference type="EMBL" id="CP017141">
    <property type="protein sequence ID" value="AOM80421.1"/>
    <property type="molecule type" value="Genomic_DNA"/>
</dbReference>
<evidence type="ECO:0000256" key="2">
    <source>
        <dbReference type="SAM" id="Phobius"/>
    </source>
</evidence>
<keyword evidence="3" id="KW-0732">Signal</keyword>
<protein>
    <submittedName>
        <fullName evidence="4">Uncharacterized protein</fullName>
    </submittedName>
</protein>
<gene>
    <name evidence="4" type="ORF">BFS30_26605</name>
</gene>
<dbReference type="Proteomes" id="UP000094313">
    <property type="component" value="Chromosome"/>
</dbReference>
<dbReference type="OrthoDB" id="713774at2"/>
<dbReference type="KEGG" id="psty:BFS30_26605"/>
<feature type="transmembrane region" description="Helical" evidence="2">
    <location>
        <begin position="143"/>
        <end position="163"/>
    </location>
</feature>
<evidence type="ECO:0000256" key="1">
    <source>
        <dbReference type="SAM" id="Coils"/>
    </source>
</evidence>
<accession>A0A1D7QP83</accession>
<evidence type="ECO:0000313" key="5">
    <source>
        <dbReference type="Proteomes" id="UP000094313"/>
    </source>
</evidence>
<keyword evidence="2" id="KW-0472">Membrane</keyword>
<keyword evidence="2" id="KW-1133">Transmembrane helix</keyword>
<feature type="coiled-coil region" evidence="1">
    <location>
        <begin position="113"/>
        <end position="140"/>
    </location>
</feature>
<keyword evidence="1" id="KW-0175">Coiled coil</keyword>
<keyword evidence="2" id="KW-0812">Transmembrane</keyword>
<evidence type="ECO:0000256" key="3">
    <source>
        <dbReference type="SAM" id="SignalP"/>
    </source>
</evidence>
<keyword evidence="5" id="KW-1185">Reference proteome</keyword>